<evidence type="ECO:0000256" key="9">
    <source>
        <dbReference type="RuleBase" id="RU369079"/>
    </source>
</evidence>
<keyword evidence="6 9" id="KW-1133">Transmembrane helix</keyword>
<keyword evidence="4 9" id="KW-0997">Cell inner membrane</keyword>
<dbReference type="PANTHER" id="PTHR35011">
    <property type="entry name" value="2,3-DIKETO-L-GULONATE TRAP TRANSPORTER SMALL PERMEASE PROTEIN YIAM"/>
    <property type="match status" value="1"/>
</dbReference>
<evidence type="ECO:0000256" key="8">
    <source>
        <dbReference type="ARBA" id="ARBA00038436"/>
    </source>
</evidence>
<sequence length="157" mass="17456">MIRSAFRYVLAAHLAVLCVLVAYQVVARYVEFIPPFLWTEEFARLVFMWMVMIGAGYGFIQQTHFSFTFLKSAMPPRLGRYLSIVILLASLAVMSFFAWSSWIFFMKGFGRTSLVTGLPMATSYGALLFGGLISVCAIAVSLFGVVFRSGASDEQEG</sequence>
<evidence type="ECO:0000256" key="4">
    <source>
        <dbReference type="ARBA" id="ARBA00022519"/>
    </source>
</evidence>
<dbReference type="InterPro" id="IPR007387">
    <property type="entry name" value="TRAP_DctQ"/>
</dbReference>
<feature type="transmembrane region" description="Helical" evidence="9">
    <location>
        <begin position="124"/>
        <end position="147"/>
    </location>
</feature>
<dbReference type="Proteomes" id="UP000239480">
    <property type="component" value="Unassembled WGS sequence"/>
</dbReference>
<dbReference type="GO" id="GO:0015740">
    <property type="term" value="P:C4-dicarboxylate transport"/>
    <property type="evidence" value="ECO:0007669"/>
    <property type="project" value="TreeGrafter"/>
</dbReference>
<comment type="similarity">
    <text evidence="8 9">Belongs to the TRAP transporter small permease family.</text>
</comment>
<feature type="domain" description="Tripartite ATP-independent periplasmic transporters DctQ component" evidence="10">
    <location>
        <begin position="17"/>
        <end position="145"/>
    </location>
</feature>
<dbReference type="PANTHER" id="PTHR35011:SF2">
    <property type="entry name" value="2,3-DIKETO-L-GULONATE TRAP TRANSPORTER SMALL PERMEASE PROTEIN YIAM"/>
    <property type="match status" value="1"/>
</dbReference>
<comment type="subcellular location">
    <subcellularLocation>
        <location evidence="1 9">Cell inner membrane</location>
        <topology evidence="1 9">Multi-pass membrane protein</topology>
    </subcellularLocation>
</comment>
<keyword evidence="3" id="KW-1003">Cell membrane</keyword>
<protein>
    <recommendedName>
        <fullName evidence="9">TRAP transporter small permease protein</fullName>
    </recommendedName>
</protein>
<keyword evidence="5 9" id="KW-0812">Transmembrane</keyword>
<keyword evidence="7 9" id="KW-0472">Membrane</keyword>
<evidence type="ECO:0000256" key="5">
    <source>
        <dbReference type="ARBA" id="ARBA00022692"/>
    </source>
</evidence>
<dbReference type="OrthoDB" id="7843639at2"/>
<reference evidence="11 12" key="1">
    <citation type="submission" date="2018-03" db="EMBL/GenBank/DDBJ databases">
        <title>Genomic Encyclopedia of Archaeal and Bacterial Type Strains, Phase II (KMG-II): from individual species to whole genera.</title>
        <authorList>
            <person name="Goeker M."/>
        </authorList>
    </citation>
    <scope>NUCLEOTIDE SEQUENCE [LARGE SCALE GENOMIC DNA]</scope>
    <source>
        <strain evidence="11 12">DSM 29328</strain>
    </source>
</reference>
<comment type="caution">
    <text evidence="11">The sequence shown here is derived from an EMBL/GenBank/DDBJ whole genome shotgun (WGS) entry which is preliminary data.</text>
</comment>
<evidence type="ECO:0000256" key="3">
    <source>
        <dbReference type="ARBA" id="ARBA00022475"/>
    </source>
</evidence>
<evidence type="ECO:0000256" key="2">
    <source>
        <dbReference type="ARBA" id="ARBA00022448"/>
    </source>
</evidence>
<organism evidence="11 12">
    <name type="scientific">Aliiruegeria haliotis</name>
    <dbReference type="NCBI Taxonomy" id="1280846"/>
    <lineage>
        <taxon>Bacteria</taxon>
        <taxon>Pseudomonadati</taxon>
        <taxon>Pseudomonadota</taxon>
        <taxon>Alphaproteobacteria</taxon>
        <taxon>Rhodobacterales</taxon>
        <taxon>Roseobacteraceae</taxon>
        <taxon>Aliiruegeria</taxon>
    </lineage>
</organism>
<evidence type="ECO:0000256" key="7">
    <source>
        <dbReference type="ARBA" id="ARBA00023136"/>
    </source>
</evidence>
<dbReference type="GO" id="GO:0022857">
    <property type="term" value="F:transmembrane transporter activity"/>
    <property type="evidence" value="ECO:0007669"/>
    <property type="project" value="UniProtKB-UniRule"/>
</dbReference>
<feature type="transmembrane region" description="Helical" evidence="9">
    <location>
        <begin position="81"/>
        <end position="104"/>
    </location>
</feature>
<evidence type="ECO:0000259" key="10">
    <source>
        <dbReference type="Pfam" id="PF04290"/>
    </source>
</evidence>
<keyword evidence="12" id="KW-1185">Reference proteome</keyword>
<feature type="transmembrane region" description="Helical" evidence="9">
    <location>
        <begin position="43"/>
        <end position="60"/>
    </location>
</feature>
<dbReference type="GO" id="GO:0005886">
    <property type="term" value="C:plasma membrane"/>
    <property type="evidence" value="ECO:0007669"/>
    <property type="project" value="UniProtKB-SubCell"/>
</dbReference>
<comment type="subunit">
    <text evidence="9">The complex comprises the extracytoplasmic solute receptor protein and the two transmembrane proteins.</text>
</comment>
<evidence type="ECO:0000313" key="12">
    <source>
        <dbReference type="Proteomes" id="UP000239480"/>
    </source>
</evidence>
<evidence type="ECO:0000313" key="11">
    <source>
        <dbReference type="EMBL" id="PRY22471.1"/>
    </source>
</evidence>
<evidence type="ECO:0000256" key="1">
    <source>
        <dbReference type="ARBA" id="ARBA00004429"/>
    </source>
</evidence>
<keyword evidence="2 9" id="KW-0813">Transport</keyword>
<proteinExistence type="inferred from homology"/>
<accession>A0A2T0RMV3</accession>
<dbReference type="EMBL" id="PVTD01000006">
    <property type="protein sequence ID" value="PRY22471.1"/>
    <property type="molecule type" value="Genomic_DNA"/>
</dbReference>
<dbReference type="InterPro" id="IPR055348">
    <property type="entry name" value="DctQ"/>
</dbReference>
<comment type="function">
    <text evidence="9">Part of the tripartite ATP-independent periplasmic (TRAP) transport system.</text>
</comment>
<dbReference type="AlphaFoldDB" id="A0A2T0RMV3"/>
<evidence type="ECO:0000256" key="6">
    <source>
        <dbReference type="ARBA" id="ARBA00022989"/>
    </source>
</evidence>
<dbReference type="Pfam" id="PF04290">
    <property type="entry name" value="DctQ"/>
    <property type="match status" value="1"/>
</dbReference>
<dbReference type="RefSeq" id="WP_106205559.1">
    <property type="nucleotide sequence ID" value="NZ_PVTD01000006.1"/>
</dbReference>
<name>A0A2T0RMV3_9RHOB</name>
<gene>
    <name evidence="11" type="ORF">CLV78_10611</name>
</gene>
<comment type="caution">
    <text evidence="9">Lacks conserved residue(s) required for the propagation of feature annotation.</text>
</comment>